<dbReference type="InterPro" id="IPR014284">
    <property type="entry name" value="RNA_pol_sigma-70_dom"/>
</dbReference>
<dbReference type="PANTHER" id="PTHR43133">
    <property type="entry name" value="RNA POLYMERASE ECF-TYPE SIGMA FACTO"/>
    <property type="match status" value="1"/>
</dbReference>
<dbReference type="RefSeq" id="WP_158583151.1">
    <property type="nucleotide sequence ID" value="NZ_BMPB01000024.1"/>
</dbReference>
<dbReference type="Gene3D" id="1.10.10.10">
    <property type="entry name" value="Winged helix-like DNA-binding domain superfamily/Winged helix DNA-binding domain"/>
    <property type="match status" value="1"/>
</dbReference>
<evidence type="ECO:0000259" key="6">
    <source>
        <dbReference type="Pfam" id="PF08281"/>
    </source>
</evidence>
<comment type="similarity">
    <text evidence="1">Belongs to the sigma-70 factor family. ECF subfamily.</text>
</comment>
<name>A0ABR6KNY0_9BACT</name>
<dbReference type="EMBL" id="JACHOC010000005">
    <property type="protein sequence ID" value="MBB4623104.1"/>
    <property type="molecule type" value="Genomic_DNA"/>
</dbReference>
<dbReference type="NCBIfam" id="TIGR02937">
    <property type="entry name" value="sigma70-ECF"/>
    <property type="match status" value="1"/>
</dbReference>
<keyword evidence="3" id="KW-0731">Sigma factor</keyword>
<evidence type="ECO:0000256" key="4">
    <source>
        <dbReference type="ARBA" id="ARBA00023163"/>
    </source>
</evidence>
<dbReference type="SUPFAM" id="SSF88946">
    <property type="entry name" value="Sigma2 domain of RNA polymerase sigma factors"/>
    <property type="match status" value="1"/>
</dbReference>
<evidence type="ECO:0000259" key="5">
    <source>
        <dbReference type="Pfam" id="PF04542"/>
    </source>
</evidence>
<evidence type="ECO:0000256" key="1">
    <source>
        <dbReference type="ARBA" id="ARBA00010641"/>
    </source>
</evidence>
<evidence type="ECO:0000313" key="8">
    <source>
        <dbReference type="Proteomes" id="UP000533637"/>
    </source>
</evidence>
<feature type="domain" description="RNA polymerase sigma-70 region 2" evidence="5">
    <location>
        <begin position="22"/>
        <end position="86"/>
    </location>
</feature>
<dbReference type="PANTHER" id="PTHR43133:SF46">
    <property type="entry name" value="RNA POLYMERASE SIGMA-70 FACTOR ECF SUBFAMILY"/>
    <property type="match status" value="1"/>
</dbReference>
<dbReference type="SUPFAM" id="SSF88659">
    <property type="entry name" value="Sigma3 and sigma4 domains of RNA polymerase sigma factors"/>
    <property type="match status" value="1"/>
</dbReference>
<dbReference type="InterPro" id="IPR013249">
    <property type="entry name" value="RNA_pol_sigma70_r4_t2"/>
</dbReference>
<proteinExistence type="inferred from homology"/>
<dbReference type="InterPro" id="IPR013324">
    <property type="entry name" value="RNA_pol_sigma_r3/r4-like"/>
</dbReference>
<dbReference type="NCBIfam" id="TIGR02985">
    <property type="entry name" value="Sig70_bacteroi1"/>
    <property type="match status" value="1"/>
</dbReference>
<sequence length="180" mass="21483">MEKDVLYIKELALGSHDAFKRLFMNYFPKVKYFIEHLVKSEIIAEELAQDVFMKIWERRERLVTLESFNSYVYRMAKNAALNHLRHKYIEESYLEDYEGETEQTIEGDLYAREMELLEKLTVGRMPKKRKAIYEMSRREGLSNDEIAIRMGISKKTVENHLNLALKEIRKTLLLFASFFI</sequence>
<dbReference type="InterPro" id="IPR007627">
    <property type="entry name" value="RNA_pol_sigma70_r2"/>
</dbReference>
<dbReference type="InterPro" id="IPR014327">
    <property type="entry name" value="RNA_pol_sigma70_bacteroid"/>
</dbReference>
<keyword evidence="8" id="KW-1185">Reference proteome</keyword>
<keyword evidence="4" id="KW-0804">Transcription</keyword>
<dbReference type="Gene3D" id="1.10.1740.10">
    <property type="match status" value="1"/>
</dbReference>
<protein>
    <submittedName>
        <fullName evidence="7">RNA polymerase sigma-70 factor (ECF subfamily)</fullName>
    </submittedName>
</protein>
<evidence type="ECO:0000313" key="7">
    <source>
        <dbReference type="EMBL" id="MBB4623104.1"/>
    </source>
</evidence>
<keyword evidence="2" id="KW-0805">Transcription regulation</keyword>
<organism evidence="7 8">
    <name type="scientific">Parabacteroides faecis</name>
    <dbReference type="NCBI Taxonomy" id="1217282"/>
    <lineage>
        <taxon>Bacteria</taxon>
        <taxon>Pseudomonadati</taxon>
        <taxon>Bacteroidota</taxon>
        <taxon>Bacteroidia</taxon>
        <taxon>Bacteroidales</taxon>
        <taxon>Tannerellaceae</taxon>
        <taxon>Parabacteroides</taxon>
    </lineage>
</organism>
<dbReference type="Proteomes" id="UP000533637">
    <property type="component" value="Unassembled WGS sequence"/>
</dbReference>
<dbReference type="InterPro" id="IPR036388">
    <property type="entry name" value="WH-like_DNA-bd_sf"/>
</dbReference>
<accession>A0ABR6KNY0</accession>
<evidence type="ECO:0000256" key="3">
    <source>
        <dbReference type="ARBA" id="ARBA00023082"/>
    </source>
</evidence>
<reference evidence="7 8" key="1">
    <citation type="submission" date="2020-08" db="EMBL/GenBank/DDBJ databases">
        <title>Genomic Encyclopedia of Type Strains, Phase IV (KMG-IV): sequencing the most valuable type-strain genomes for metagenomic binning, comparative biology and taxonomic classification.</title>
        <authorList>
            <person name="Goeker M."/>
        </authorList>
    </citation>
    <scope>NUCLEOTIDE SEQUENCE [LARGE SCALE GENOMIC DNA]</scope>
    <source>
        <strain evidence="7 8">DSM 102983</strain>
    </source>
</reference>
<dbReference type="InterPro" id="IPR013325">
    <property type="entry name" value="RNA_pol_sigma_r2"/>
</dbReference>
<dbReference type="Pfam" id="PF04542">
    <property type="entry name" value="Sigma70_r2"/>
    <property type="match status" value="1"/>
</dbReference>
<feature type="domain" description="RNA polymerase sigma factor 70 region 4 type 2" evidence="6">
    <location>
        <begin position="122"/>
        <end position="167"/>
    </location>
</feature>
<dbReference type="Pfam" id="PF08281">
    <property type="entry name" value="Sigma70_r4_2"/>
    <property type="match status" value="1"/>
</dbReference>
<gene>
    <name evidence="7" type="ORF">GGQ57_003013</name>
</gene>
<comment type="caution">
    <text evidence="7">The sequence shown here is derived from an EMBL/GenBank/DDBJ whole genome shotgun (WGS) entry which is preliminary data.</text>
</comment>
<evidence type="ECO:0000256" key="2">
    <source>
        <dbReference type="ARBA" id="ARBA00023015"/>
    </source>
</evidence>
<dbReference type="InterPro" id="IPR039425">
    <property type="entry name" value="RNA_pol_sigma-70-like"/>
</dbReference>